<dbReference type="Proteomes" id="UP000664859">
    <property type="component" value="Unassembled WGS sequence"/>
</dbReference>
<comment type="caution">
    <text evidence="2">The sequence shown here is derived from an EMBL/GenBank/DDBJ whole genome shotgun (WGS) entry which is preliminary data.</text>
</comment>
<keyword evidence="1" id="KW-1133">Transmembrane helix</keyword>
<keyword evidence="1" id="KW-0812">Transmembrane</keyword>
<protein>
    <submittedName>
        <fullName evidence="2">Uncharacterized protein</fullName>
    </submittedName>
</protein>
<reference evidence="2" key="1">
    <citation type="submission" date="2021-02" db="EMBL/GenBank/DDBJ databases">
        <title>First Annotated Genome of the Yellow-green Alga Tribonema minus.</title>
        <authorList>
            <person name="Mahan K.M."/>
        </authorList>
    </citation>
    <scope>NUCLEOTIDE SEQUENCE</scope>
    <source>
        <strain evidence="2">UTEX B ZZ1240</strain>
    </source>
</reference>
<evidence type="ECO:0000256" key="1">
    <source>
        <dbReference type="SAM" id="Phobius"/>
    </source>
</evidence>
<keyword evidence="3" id="KW-1185">Reference proteome</keyword>
<name>A0A835ZJF1_9STRA</name>
<gene>
    <name evidence="2" type="ORF">JKP88DRAFT_274853</name>
</gene>
<accession>A0A835ZJF1</accession>
<proteinExistence type="predicted"/>
<organism evidence="2 3">
    <name type="scientific">Tribonema minus</name>
    <dbReference type="NCBI Taxonomy" id="303371"/>
    <lineage>
        <taxon>Eukaryota</taxon>
        <taxon>Sar</taxon>
        <taxon>Stramenopiles</taxon>
        <taxon>Ochrophyta</taxon>
        <taxon>PX clade</taxon>
        <taxon>Xanthophyceae</taxon>
        <taxon>Tribonematales</taxon>
        <taxon>Tribonemataceae</taxon>
        <taxon>Tribonema</taxon>
    </lineage>
</organism>
<evidence type="ECO:0000313" key="2">
    <source>
        <dbReference type="EMBL" id="KAG5191869.1"/>
    </source>
</evidence>
<evidence type="ECO:0000313" key="3">
    <source>
        <dbReference type="Proteomes" id="UP000664859"/>
    </source>
</evidence>
<sequence>MTLQDNANMILQAAREEAACRMRSRRSSSVSSAASSINPGTKYQVWAEDLKDELKKHKRRASRQLTRIRDTYPLSRLLSYVFAMLFVLFLLVRAEAMAAVAAAAAAVAAAQQAVPAAPAAPVVIVDAAAEIERSKRSCSASRGEASMAAKALCSNLCARARFSGSKPLAHRACMVGCEGGSMAGWDAGCGSGPASASETQVVCKQASARLDCRGTVCSAFRNAYPRPAVINQCTSGCAEAAFQGCSRAKDFFGNK</sequence>
<dbReference type="AlphaFoldDB" id="A0A835ZJF1"/>
<dbReference type="OrthoDB" id="70506at2759"/>
<dbReference type="EMBL" id="JAFCMP010000013">
    <property type="protein sequence ID" value="KAG5191869.1"/>
    <property type="molecule type" value="Genomic_DNA"/>
</dbReference>
<keyword evidence="1" id="KW-0472">Membrane</keyword>
<feature type="transmembrane region" description="Helical" evidence="1">
    <location>
        <begin position="77"/>
        <end position="110"/>
    </location>
</feature>